<dbReference type="PROSITE" id="PS00409">
    <property type="entry name" value="PROKAR_NTER_METHYL"/>
    <property type="match status" value="1"/>
</dbReference>
<proteinExistence type="predicted"/>
<dbReference type="Pfam" id="PF16074">
    <property type="entry name" value="PilW"/>
    <property type="match status" value="1"/>
</dbReference>
<dbReference type="InterPro" id="IPR032092">
    <property type="entry name" value="PilW"/>
</dbReference>
<sequence length="384" mass="40034">MTMRKDTQGLSLIELMIALLIGTILVLGLVQVFGASRTAYQLSQGVARAQENARFAMDYLQRDIRMVGHYGCVNDQARKQNADMLVSHISAADNPLNFNVSVQGYEASGSAPGDIVSLAGPAAGWSPGLPAYITGLTPAPNAGSDIVVLRFFHSDGVPVTSIGAGELNVDVAKWKVLTQGGVANPAVFGVGDCTYADAFQASTVSPGQVNASASGGVAISLPDFEGRYTASPAGQTVLYRAEAIVYYVGTRAGAGVPSLYRARFNTVAGGAVTPVSEELVEGIQNLQLLYGQDQSNDVMNLTGNVTSYETAATLGAAVANETEWRRVGQIKVGLVAVSPEPAASAQSTVVGLSAVGVTLTPPADAYYRSTYESSIALRNRLYGN</sequence>
<keyword evidence="1" id="KW-0472">Membrane</keyword>
<dbReference type="Pfam" id="PF07963">
    <property type="entry name" value="N_methyl"/>
    <property type="match status" value="1"/>
</dbReference>
<evidence type="ECO:0000313" key="3">
    <source>
        <dbReference type="Proteomes" id="UP001459204"/>
    </source>
</evidence>
<dbReference type="SUPFAM" id="SSF54523">
    <property type="entry name" value="Pili subunits"/>
    <property type="match status" value="1"/>
</dbReference>
<name>A0ABU9IZE1_9GAMM</name>
<organism evidence="2 3">
    <name type="scientific">Pseudoxanthomonas putridarboris</name>
    <dbReference type="NCBI Taxonomy" id="752605"/>
    <lineage>
        <taxon>Bacteria</taxon>
        <taxon>Pseudomonadati</taxon>
        <taxon>Pseudomonadota</taxon>
        <taxon>Gammaproteobacteria</taxon>
        <taxon>Lysobacterales</taxon>
        <taxon>Lysobacteraceae</taxon>
        <taxon>Pseudoxanthomonas</taxon>
    </lineage>
</organism>
<dbReference type="InterPro" id="IPR045584">
    <property type="entry name" value="Pilin-like"/>
</dbReference>
<feature type="transmembrane region" description="Helical" evidence="1">
    <location>
        <begin position="12"/>
        <end position="34"/>
    </location>
</feature>
<evidence type="ECO:0000256" key="1">
    <source>
        <dbReference type="SAM" id="Phobius"/>
    </source>
</evidence>
<keyword evidence="1" id="KW-0812">Transmembrane</keyword>
<protein>
    <submittedName>
        <fullName evidence="2">PilW family protein</fullName>
    </submittedName>
</protein>
<evidence type="ECO:0000313" key="2">
    <source>
        <dbReference type="EMBL" id="MEL1263762.1"/>
    </source>
</evidence>
<keyword evidence="1" id="KW-1133">Transmembrane helix</keyword>
<reference evidence="2 3" key="1">
    <citation type="submission" date="2024-04" db="EMBL/GenBank/DDBJ databases">
        <title>Draft genome sequence of Pseudoxanthomonas putridarboris WD12.</title>
        <authorList>
            <person name="Oh J."/>
        </authorList>
    </citation>
    <scope>NUCLEOTIDE SEQUENCE [LARGE SCALE GENOMIC DNA]</scope>
    <source>
        <strain evidence="2 3">WD12</strain>
    </source>
</reference>
<dbReference type="Proteomes" id="UP001459204">
    <property type="component" value="Unassembled WGS sequence"/>
</dbReference>
<dbReference type="EMBL" id="JBBWWT010000002">
    <property type="protein sequence ID" value="MEL1263762.1"/>
    <property type="molecule type" value="Genomic_DNA"/>
</dbReference>
<keyword evidence="3" id="KW-1185">Reference proteome</keyword>
<comment type="caution">
    <text evidence="2">The sequence shown here is derived from an EMBL/GenBank/DDBJ whole genome shotgun (WGS) entry which is preliminary data.</text>
</comment>
<dbReference type="InterPro" id="IPR012902">
    <property type="entry name" value="N_methyl_site"/>
</dbReference>
<gene>
    <name evidence="2" type="ORF">AAD027_05145</name>
</gene>
<accession>A0ABU9IZE1</accession>